<dbReference type="HOGENOM" id="CLU_005795_0_0_4"/>
<dbReference type="Proteomes" id="UP000001930">
    <property type="component" value="Chromosome II"/>
</dbReference>
<evidence type="ECO:0000256" key="3">
    <source>
        <dbReference type="ARBA" id="ARBA00008061"/>
    </source>
</evidence>
<evidence type="ECO:0000256" key="1">
    <source>
        <dbReference type="ARBA" id="ARBA00000439"/>
    </source>
</evidence>
<protein>
    <recommendedName>
        <fullName evidence="5 13">4-alpha-glucanotransferase</fullName>
        <ecNumber evidence="4 13">2.4.1.25</ecNumber>
    </recommendedName>
    <alternativeName>
        <fullName evidence="11 13">Amylomaltase</fullName>
    </alternativeName>
    <alternativeName>
        <fullName evidence="12 13">Disproportionating enzyme</fullName>
    </alternativeName>
</protein>
<keyword evidence="7 13" id="KW-0808">Transferase</keyword>
<evidence type="ECO:0000256" key="13">
    <source>
        <dbReference type="RuleBase" id="RU361207"/>
    </source>
</evidence>
<evidence type="ECO:0000256" key="14">
    <source>
        <dbReference type="SAM" id="MobiDB-lite"/>
    </source>
</evidence>
<evidence type="ECO:0000256" key="11">
    <source>
        <dbReference type="ARBA" id="ARBA00031423"/>
    </source>
</evidence>
<dbReference type="InterPro" id="IPR044505">
    <property type="entry name" value="GlgX_Isoamylase_N_E_set"/>
</dbReference>
<dbReference type="InterPro" id="IPR006047">
    <property type="entry name" value="GH13_cat_dom"/>
</dbReference>
<dbReference type="EC" id="2.4.1.25" evidence="4 13"/>
<dbReference type="KEGG" id="bte:BTH_II0938"/>
<evidence type="ECO:0000313" key="16">
    <source>
        <dbReference type="EMBL" id="ABC34643.1"/>
    </source>
</evidence>
<dbReference type="GO" id="GO:0004135">
    <property type="term" value="F:amylo-alpha-1,6-glucosidase activity"/>
    <property type="evidence" value="ECO:0007669"/>
    <property type="project" value="InterPro"/>
</dbReference>
<comment type="catalytic activity">
    <reaction evidence="1 13">
        <text>Transfers a segment of a (1-&gt;4)-alpha-D-glucan to a new position in an acceptor, which may be glucose or a (1-&gt;4)-alpha-D-glucan.</text>
        <dbReference type="EC" id="2.4.1.25"/>
    </reaction>
</comment>
<dbReference type="EMBL" id="CP000085">
    <property type="protein sequence ID" value="ABC34643.1"/>
    <property type="molecule type" value="Genomic_DNA"/>
</dbReference>
<dbReference type="Pfam" id="PF02922">
    <property type="entry name" value="CBM_48"/>
    <property type="match status" value="1"/>
</dbReference>
<organism evidence="16 17">
    <name type="scientific">Burkholderia thailandensis (strain ATCC 700388 / DSM 13276 / CCUG 48851 / CIP 106301 / E264)</name>
    <dbReference type="NCBI Taxonomy" id="271848"/>
    <lineage>
        <taxon>Bacteria</taxon>
        <taxon>Pseudomonadati</taxon>
        <taxon>Pseudomonadota</taxon>
        <taxon>Betaproteobacteria</taxon>
        <taxon>Burkholderiales</taxon>
        <taxon>Burkholderiaceae</taxon>
        <taxon>Burkholderia</taxon>
        <taxon>pseudomallei group</taxon>
    </lineage>
</organism>
<reference evidence="16 17" key="1">
    <citation type="journal article" date="2005" name="BMC Genomics">
        <title>Bacterial genome adaptation to niches: divergence of the potential virulence genes in three Burkholderia species of different survival strategies.</title>
        <authorList>
            <person name="Kim H.S."/>
            <person name="Schell M.A."/>
            <person name="Yu Y."/>
            <person name="Ulrich R.L."/>
            <person name="Sarria S.H."/>
            <person name="Nierman W.C."/>
            <person name="DeShazer D."/>
        </authorList>
    </citation>
    <scope>NUCLEOTIDE SEQUENCE [LARGE SCALE GENOMIC DNA]</scope>
    <source>
        <strain evidence="17">ATCC 700388 / DSM 13276 / CCUG 48851 / CIP 106301 / E264</strain>
    </source>
</reference>
<dbReference type="GeneID" id="45118412"/>
<dbReference type="Gene3D" id="2.60.40.1180">
    <property type="entry name" value="Golgi alpha-mannosidase II"/>
    <property type="match status" value="1"/>
</dbReference>
<dbReference type="RefSeq" id="WP_009896322.1">
    <property type="nucleotide sequence ID" value="NC_007650.1"/>
</dbReference>
<evidence type="ECO:0000256" key="8">
    <source>
        <dbReference type="ARBA" id="ARBA00022801"/>
    </source>
</evidence>
<dbReference type="GO" id="GO:0005980">
    <property type="term" value="P:glycogen catabolic process"/>
    <property type="evidence" value="ECO:0007669"/>
    <property type="project" value="InterPro"/>
</dbReference>
<evidence type="ECO:0000256" key="2">
    <source>
        <dbReference type="ARBA" id="ARBA00005684"/>
    </source>
</evidence>
<dbReference type="CDD" id="cd02856">
    <property type="entry name" value="E_set_GDE_Isoamylase_N"/>
    <property type="match status" value="1"/>
</dbReference>
<dbReference type="InterPro" id="IPR011837">
    <property type="entry name" value="Glycogen_debranch_GlgX"/>
</dbReference>
<dbReference type="InterPro" id="IPR017853">
    <property type="entry name" value="GH"/>
</dbReference>
<evidence type="ECO:0000313" key="17">
    <source>
        <dbReference type="Proteomes" id="UP000001930"/>
    </source>
</evidence>
<evidence type="ECO:0000256" key="12">
    <source>
        <dbReference type="ARBA" id="ARBA00031501"/>
    </source>
</evidence>
<dbReference type="InterPro" id="IPR003385">
    <property type="entry name" value="Glyco_hydro_77"/>
</dbReference>
<dbReference type="InterPro" id="IPR004193">
    <property type="entry name" value="Glyco_hydro_13_N"/>
</dbReference>
<evidence type="ECO:0000256" key="10">
    <source>
        <dbReference type="ARBA" id="ARBA00023295"/>
    </source>
</evidence>
<feature type="domain" description="Glycosyl hydrolase family 13 catalytic" evidence="15">
    <location>
        <begin position="168"/>
        <end position="574"/>
    </location>
</feature>
<dbReference type="SMART" id="SM00642">
    <property type="entry name" value="Aamy"/>
    <property type="match status" value="1"/>
</dbReference>
<dbReference type="Gene3D" id="3.20.20.80">
    <property type="entry name" value="Glycosidases"/>
    <property type="match status" value="2"/>
</dbReference>
<evidence type="ECO:0000256" key="6">
    <source>
        <dbReference type="ARBA" id="ARBA00022676"/>
    </source>
</evidence>
<keyword evidence="8" id="KW-0378">Hydrolase</keyword>
<evidence type="ECO:0000256" key="5">
    <source>
        <dbReference type="ARBA" id="ARBA00020295"/>
    </source>
</evidence>
<dbReference type="CDD" id="cd11326">
    <property type="entry name" value="AmyAc_Glg_debranch"/>
    <property type="match status" value="1"/>
</dbReference>
<name>Q2T6R4_BURTA</name>
<comment type="similarity">
    <text evidence="2 13">Belongs to the disproportionating enzyme family.</text>
</comment>
<dbReference type="SUPFAM" id="SSF51445">
    <property type="entry name" value="(Trans)glycosidases"/>
    <property type="match status" value="2"/>
</dbReference>
<dbReference type="Pfam" id="PF02446">
    <property type="entry name" value="Glyco_hydro_77"/>
    <property type="match status" value="1"/>
</dbReference>
<dbReference type="SUPFAM" id="SSF51011">
    <property type="entry name" value="Glycosyl hydrolase domain"/>
    <property type="match status" value="1"/>
</dbReference>
<dbReference type="PANTHER" id="PTHR43002">
    <property type="entry name" value="GLYCOGEN DEBRANCHING ENZYME"/>
    <property type="match status" value="1"/>
</dbReference>
<proteinExistence type="inferred from homology"/>
<dbReference type="Gene3D" id="2.60.40.10">
    <property type="entry name" value="Immunoglobulins"/>
    <property type="match status" value="1"/>
</dbReference>
<keyword evidence="6 13" id="KW-0328">Glycosyltransferase</keyword>
<evidence type="ECO:0000256" key="9">
    <source>
        <dbReference type="ARBA" id="ARBA00023277"/>
    </source>
</evidence>
<keyword evidence="10" id="KW-0326">Glycosidase</keyword>
<evidence type="ECO:0000256" key="4">
    <source>
        <dbReference type="ARBA" id="ARBA00012560"/>
    </source>
</evidence>
<accession>Q2T6R4</accession>
<feature type="compositionally biased region" description="Low complexity" evidence="14">
    <location>
        <begin position="765"/>
        <end position="781"/>
    </location>
</feature>
<dbReference type="InterPro" id="IPR013780">
    <property type="entry name" value="Glyco_hydro_b"/>
</dbReference>
<comment type="similarity">
    <text evidence="3">Belongs to the glycosyl hydrolase 13 family.</text>
</comment>
<gene>
    <name evidence="16" type="ordered locus">BTH_II0938</name>
</gene>
<sequence>MPHALALDAGAPAPLGSRWDGGGVNFAVYSRHAARVELCLFDASGRQERARLTLPARTGDVWHGYLPGAAPGTVYGYRVHGCYAPHRGERFNPHKLLLDPCACALTGDFVWHDAVYGYRRDRGADDPHARDPRDSAPYVPKSRVVAPAVRGARPPKPGTPWRDTVIYELHVRGFTRRHPDVPAPLRGTVAGLGTRAAIAHLRELGVSAIELLPTAAFIDEAELARRGRRNYWGYNPLAPCAPHPRYLAHDGDDEFACTVDRLHEAGIEVIVDVVLNHTAERDARGPTLCLRGLDNASYYRLDPERPARYVDYTGCGNTLDLSRPAAIALALATLRHWACDIGVDGFRFDLATTMLRDADGRVGNEAPLVAAILADAELASLKLIAEPWDATLSGYRLGGFAPPFAEWNDRYRDGMRRFWRGDRGAAGECATRFAGSSDVFARAGRAPSASVNFVTAHDGFTLADLTSYAAPRGGGPGASSGRRDEITVCGADESAADDASVRLRRRRLRASMLGALAMSHGTPMIVAGDEFSRTLHGDNNAYCVDSPASWIDWSARGDPDRDLRTFVTRALSVRRALDMLRQTRFFDGRPIAAQGADKDIAWLLPEGRELTEDDWRANETRGFAALLADPRRGGDASPSRIYVAMNARDTRCAFRLPESAGERTPDWLVALDSDATECAAAGALYPGGSWITVEGGGFVALVPADTAGVGVAGPLAARARRAGIAIDYVGADGLRRQVPAEALERLVAALGERADAAEGPDGTTRAGADAARPSSARRPATQAPARCWLPLALRQRPGCWALSVQTYGLRSARSWGIGDFDDLAHMIDVAARLGAAGVQSSPVHALSLSQPQRASPYAPCDRLMLNPLLISAPLAAGDAPPPDYLRFVEQPRVRAELSRIERAATIDYPAVASLKRQALALLHAAFVRDGPDAERTAYRAFCHGEGVALREYATFEALGEWQAAQQGRYVGWMQWPSAYRDPRSTPVADFADAHRERIDFFMYLQWQARRQWHRAAARGRDARMALGLVADLALGAGADSVEAWRWPGLAALDAELGAPPDAFAARGQRWGLAPWRVQRLADADFAPFAAVLDAAMRDAGALRIDHAAGLMRQFWVPRGGDAARGAYVSYPFDALLARITRASAAHRCAVIGEDLGNVPPGLRERLAQAHILGCRVVYFERTPDHAFVAGDRYPPLTAAMASTHDLPTIAGFYSGADNDELDARGLRASPSLAALAREERRVALATLRARLAPYGDTTNAAAFARALHRFLADCASRLVIVQLDDALGVERQANLPPLGDAPPNWRQRIPVAIDALANHGGLRDLAWIFEKRAPSNGSSRTE</sequence>
<dbReference type="InterPro" id="IPR013783">
    <property type="entry name" value="Ig-like_fold"/>
</dbReference>
<feature type="region of interest" description="Disordered" evidence="14">
    <location>
        <begin position="754"/>
        <end position="781"/>
    </location>
</feature>
<dbReference type="GO" id="GO:0004134">
    <property type="term" value="F:4-alpha-glucanotransferase activity"/>
    <property type="evidence" value="ECO:0007669"/>
    <property type="project" value="UniProtKB-EC"/>
</dbReference>
<evidence type="ECO:0000259" key="15">
    <source>
        <dbReference type="SMART" id="SM00642"/>
    </source>
</evidence>
<dbReference type="CAZy" id="CBM48">
    <property type="family name" value="Carbohydrate-Binding Module Family 48"/>
</dbReference>
<dbReference type="InterPro" id="IPR014756">
    <property type="entry name" value="Ig_E-set"/>
</dbReference>
<keyword evidence="17" id="KW-1185">Reference proteome</keyword>
<dbReference type="CAZy" id="GH13">
    <property type="family name" value="Glycoside Hydrolase Family 13"/>
</dbReference>
<dbReference type="NCBIfam" id="TIGR02100">
    <property type="entry name" value="glgX_debranch"/>
    <property type="match status" value="1"/>
</dbReference>
<dbReference type="SUPFAM" id="SSF81296">
    <property type="entry name" value="E set domains"/>
    <property type="match status" value="1"/>
</dbReference>
<keyword evidence="9 13" id="KW-0119">Carbohydrate metabolism</keyword>
<dbReference type="NCBIfam" id="TIGR00217">
    <property type="entry name" value="malQ"/>
    <property type="match status" value="1"/>
</dbReference>
<dbReference type="CAZy" id="GH77">
    <property type="family name" value="Glycoside Hydrolase Family 77"/>
</dbReference>
<evidence type="ECO:0000256" key="7">
    <source>
        <dbReference type="ARBA" id="ARBA00022679"/>
    </source>
</evidence>